<proteinExistence type="predicted"/>
<reference evidence="1" key="1">
    <citation type="submission" date="2022-12" db="EMBL/GenBank/DDBJ databases">
        <title>Draft genome assemblies for two species of Escallonia (Escalloniales).</title>
        <authorList>
            <person name="Chanderbali A."/>
            <person name="Dervinis C."/>
            <person name="Anghel I."/>
            <person name="Soltis D."/>
            <person name="Soltis P."/>
            <person name="Zapata F."/>
        </authorList>
    </citation>
    <scope>NUCLEOTIDE SEQUENCE</scope>
    <source>
        <strain evidence="1">UCBG92.1500</strain>
        <tissue evidence="1">Leaf</tissue>
    </source>
</reference>
<dbReference type="Proteomes" id="UP001187471">
    <property type="component" value="Unassembled WGS sequence"/>
</dbReference>
<comment type="caution">
    <text evidence="1">The sequence shown here is derived from an EMBL/GenBank/DDBJ whole genome shotgun (WGS) entry which is preliminary data.</text>
</comment>
<sequence length="66" mass="7622">MTSDGKVHAFEEVAKHNQKGDCWLIISEKVDAFLVSVRNLDLDLDLDLDMDMDMDMDVVYTHYLSE</sequence>
<evidence type="ECO:0000313" key="2">
    <source>
        <dbReference type="Proteomes" id="UP001187471"/>
    </source>
</evidence>
<dbReference type="Gene3D" id="3.10.120.10">
    <property type="entry name" value="Cytochrome b5-like heme/steroid binding domain"/>
    <property type="match status" value="1"/>
</dbReference>
<dbReference type="SUPFAM" id="SSF55856">
    <property type="entry name" value="Cytochrome b5-like heme/steroid binding domain"/>
    <property type="match status" value="1"/>
</dbReference>
<accession>A0AA88RRV0</accession>
<name>A0AA88RRV0_9ASTE</name>
<dbReference type="EMBL" id="JAVXUO010000685">
    <property type="protein sequence ID" value="KAK2989918.1"/>
    <property type="molecule type" value="Genomic_DNA"/>
</dbReference>
<keyword evidence="2" id="KW-1185">Reference proteome</keyword>
<dbReference type="AlphaFoldDB" id="A0AA88RRV0"/>
<dbReference type="InterPro" id="IPR036400">
    <property type="entry name" value="Cyt_B5-like_heme/steroid_sf"/>
</dbReference>
<evidence type="ECO:0000313" key="1">
    <source>
        <dbReference type="EMBL" id="KAK2989918.1"/>
    </source>
</evidence>
<organism evidence="1 2">
    <name type="scientific">Escallonia rubra</name>
    <dbReference type="NCBI Taxonomy" id="112253"/>
    <lineage>
        <taxon>Eukaryota</taxon>
        <taxon>Viridiplantae</taxon>
        <taxon>Streptophyta</taxon>
        <taxon>Embryophyta</taxon>
        <taxon>Tracheophyta</taxon>
        <taxon>Spermatophyta</taxon>
        <taxon>Magnoliopsida</taxon>
        <taxon>eudicotyledons</taxon>
        <taxon>Gunneridae</taxon>
        <taxon>Pentapetalae</taxon>
        <taxon>asterids</taxon>
        <taxon>campanulids</taxon>
        <taxon>Escalloniales</taxon>
        <taxon>Escalloniaceae</taxon>
        <taxon>Escallonia</taxon>
    </lineage>
</organism>
<gene>
    <name evidence="1" type="ORF">RJ640_008885</name>
</gene>
<protein>
    <submittedName>
        <fullName evidence="1">Uncharacterized protein</fullName>
    </submittedName>
</protein>